<comment type="caution">
    <text evidence="1">The sequence shown here is derived from an EMBL/GenBank/DDBJ whole genome shotgun (WGS) entry which is preliminary data.</text>
</comment>
<dbReference type="Gene3D" id="3.40.1350.10">
    <property type="match status" value="1"/>
</dbReference>
<proteinExistence type="predicted"/>
<accession>A0A0F8Y8V5</accession>
<sequence>MEISKLPLSEEDFQEWLRQLALVDGWLYYHTHKSIFSPAGFPDTVLVKPPRVIFAELKADGNQPTEDQWMWLYALQHCPGVECYLWYPADRDFIESFLLESY</sequence>
<gene>
    <name evidence="1" type="ORF">LCGC14_2849570</name>
</gene>
<protein>
    <recommendedName>
        <fullName evidence="2">VRR-NUC domain-containing protein</fullName>
    </recommendedName>
</protein>
<dbReference type="InterPro" id="IPR011856">
    <property type="entry name" value="tRNA_endonuc-like_dom_sf"/>
</dbReference>
<evidence type="ECO:0000313" key="1">
    <source>
        <dbReference type="EMBL" id="KKK77837.1"/>
    </source>
</evidence>
<name>A0A0F8Y8V5_9ZZZZ</name>
<evidence type="ECO:0008006" key="2">
    <source>
        <dbReference type="Google" id="ProtNLM"/>
    </source>
</evidence>
<dbReference type="AlphaFoldDB" id="A0A0F8Y8V5"/>
<dbReference type="GO" id="GO:0003676">
    <property type="term" value="F:nucleic acid binding"/>
    <property type="evidence" value="ECO:0007669"/>
    <property type="project" value="InterPro"/>
</dbReference>
<dbReference type="EMBL" id="LAZR01054761">
    <property type="protein sequence ID" value="KKK77837.1"/>
    <property type="molecule type" value="Genomic_DNA"/>
</dbReference>
<reference evidence="1" key="1">
    <citation type="journal article" date="2015" name="Nature">
        <title>Complex archaea that bridge the gap between prokaryotes and eukaryotes.</title>
        <authorList>
            <person name="Spang A."/>
            <person name="Saw J.H."/>
            <person name="Jorgensen S.L."/>
            <person name="Zaremba-Niedzwiedzka K."/>
            <person name="Martijn J."/>
            <person name="Lind A.E."/>
            <person name="van Eijk R."/>
            <person name="Schleper C."/>
            <person name="Guy L."/>
            <person name="Ettema T.J."/>
        </authorList>
    </citation>
    <scope>NUCLEOTIDE SEQUENCE</scope>
</reference>
<organism evidence="1">
    <name type="scientific">marine sediment metagenome</name>
    <dbReference type="NCBI Taxonomy" id="412755"/>
    <lineage>
        <taxon>unclassified sequences</taxon>
        <taxon>metagenomes</taxon>
        <taxon>ecological metagenomes</taxon>
    </lineage>
</organism>